<dbReference type="Pfam" id="PF00009">
    <property type="entry name" value="GTP_EFTU"/>
    <property type="match status" value="1"/>
</dbReference>
<feature type="region of interest" description="Disordered" evidence="7">
    <location>
        <begin position="1"/>
        <end position="71"/>
    </location>
</feature>
<dbReference type="Gene3D" id="3.40.50.300">
    <property type="entry name" value="P-loop containing nucleotide triphosphate hydrolases"/>
    <property type="match status" value="1"/>
</dbReference>
<evidence type="ECO:0000313" key="9">
    <source>
        <dbReference type="EMBL" id="CDW87448.1"/>
    </source>
</evidence>
<keyword evidence="9" id="KW-0687">Ribonucleoprotein</keyword>
<dbReference type="Pfam" id="PF03764">
    <property type="entry name" value="EFG_IV"/>
    <property type="match status" value="1"/>
</dbReference>
<dbReference type="PANTHER" id="PTHR42908:SF6">
    <property type="entry name" value="116 KDA U5 SMALL NUCLEAR RIBONUCLEOPROTEIN COMPONENT"/>
    <property type="match status" value="1"/>
</dbReference>
<keyword evidence="4" id="KW-0342">GTP-binding</keyword>
<dbReference type="GO" id="GO:0000398">
    <property type="term" value="P:mRNA splicing, via spliceosome"/>
    <property type="evidence" value="ECO:0007669"/>
    <property type="project" value="TreeGrafter"/>
</dbReference>
<dbReference type="CDD" id="cd04090">
    <property type="entry name" value="EF2_II_snRNP"/>
    <property type="match status" value="1"/>
</dbReference>
<dbReference type="FunFam" id="2.40.30.10:FF:000029">
    <property type="entry name" value="116 kDa U5 small nuclear ribonucleoprotein component"/>
    <property type="match status" value="1"/>
</dbReference>
<evidence type="ECO:0000259" key="8">
    <source>
        <dbReference type="PROSITE" id="PS51722"/>
    </source>
</evidence>
<dbReference type="SMART" id="SM00838">
    <property type="entry name" value="EFG_C"/>
    <property type="match status" value="1"/>
</dbReference>
<dbReference type="SUPFAM" id="SSF54980">
    <property type="entry name" value="EF-G C-terminal domain-like"/>
    <property type="match status" value="2"/>
</dbReference>
<dbReference type="InterPro" id="IPR031950">
    <property type="entry name" value="EFTUD2_N"/>
</dbReference>
<dbReference type="InterPro" id="IPR035655">
    <property type="entry name" value="U5-116kDa_C"/>
</dbReference>
<dbReference type="PRINTS" id="PR00315">
    <property type="entry name" value="ELONGATNFCT"/>
</dbReference>
<dbReference type="Pfam" id="PF00679">
    <property type="entry name" value="EFG_C"/>
    <property type="match status" value="1"/>
</dbReference>
<dbReference type="EMBL" id="CCKQ01015617">
    <property type="protein sequence ID" value="CDW87448.1"/>
    <property type="molecule type" value="Genomic_DNA"/>
</dbReference>
<dbReference type="Gene3D" id="3.30.70.240">
    <property type="match status" value="1"/>
</dbReference>
<evidence type="ECO:0000256" key="5">
    <source>
        <dbReference type="ARBA" id="ARBA00023187"/>
    </source>
</evidence>
<dbReference type="SUPFAM" id="SSF50447">
    <property type="entry name" value="Translation proteins"/>
    <property type="match status" value="1"/>
</dbReference>
<evidence type="ECO:0000256" key="7">
    <source>
        <dbReference type="SAM" id="MobiDB-lite"/>
    </source>
</evidence>
<reference evidence="9 10" key="1">
    <citation type="submission" date="2014-06" db="EMBL/GenBank/DDBJ databases">
        <authorList>
            <person name="Swart Estienne"/>
        </authorList>
    </citation>
    <scope>NUCLEOTIDE SEQUENCE [LARGE SCALE GENOMIC DNA]</scope>
    <source>
        <strain evidence="9 10">130c</strain>
    </source>
</reference>
<dbReference type="CDD" id="cd04098">
    <property type="entry name" value="eEF2_C_snRNP"/>
    <property type="match status" value="1"/>
</dbReference>
<dbReference type="GO" id="GO:0005829">
    <property type="term" value="C:cytosol"/>
    <property type="evidence" value="ECO:0007669"/>
    <property type="project" value="TreeGrafter"/>
</dbReference>
<dbReference type="FunFam" id="3.30.230.10:FF:000009">
    <property type="entry name" value="116 kDa U5 small nuclear ribonucleoprotein component"/>
    <property type="match status" value="1"/>
</dbReference>
<gene>
    <name evidence="9" type="primary">Contig11021.g11776</name>
    <name evidence="9" type="ORF">STYLEM_16551</name>
</gene>
<dbReference type="SMART" id="SM00889">
    <property type="entry name" value="EFG_IV"/>
    <property type="match status" value="1"/>
</dbReference>
<dbReference type="OMA" id="YIFRPIR"/>
<proteinExistence type="predicted"/>
<dbReference type="OrthoDB" id="364892at2759"/>
<dbReference type="Gene3D" id="3.30.70.870">
    <property type="entry name" value="Elongation Factor G (Translational Gtpase), domain 3"/>
    <property type="match status" value="1"/>
</dbReference>
<dbReference type="InParanoid" id="A0A078B238"/>
<evidence type="ECO:0000256" key="3">
    <source>
        <dbReference type="ARBA" id="ARBA00022741"/>
    </source>
</evidence>
<keyword evidence="5" id="KW-0508">mRNA splicing</keyword>
<dbReference type="InterPro" id="IPR005517">
    <property type="entry name" value="Transl_elong_EFG/EF2_IV"/>
</dbReference>
<feature type="compositionally biased region" description="Polar residues" evidence="7">
    <location>
        <begin position="52"/>
        <end position="63"/>
    </location>
</feature>
<dbReference type="GO" id="GO:0046540">
    <property type="term" value="C:U4/U6 x U5 tri-snRNP complex"/>
    <property type="evidence" value="ECO:0007669"/>
    <property type="project" value="TreeGrafter"/>
</dbReference>
<dbReference type="FunFam" id="3.40.50.300:FF:000646">
    <property type="entry name" value="U5 small nuclear ribonucleoprotein component"/>
    <property type="match status" value="1"/>
</dbReference>
<name>A0A078B238_STYLE</name>
<dbReference type="InterPro" id="IPR014721">
    <property type="entry name" value="Ribsml_uS5_D2-typ_fold_subgr"/>
</dbReference>
<dbReference type="FunFam" id="3.30.70.240:FF:000004">
    <property type="entry name" value="116 kDa U5 small nuclear ribonucleoprotein"/>
    <property type="match status" value="1"/>
</dbReference>
<dbReference type="InterPro" id="IPR000640">
    <property type="entry name" value="EFG_V-like"/>
</dbReference>
<dbReference type="InterPro" id="IPR035647">
    <property type="entry name" value="EFG_III/V"/>
</dbReference>
<evidence type="ECO:0000256" key="2">
    <source>
        <dbReference type="ARBA" id="ARBA00022664"/>
    </source>
</evidence>
<dbReference type="GO" id="GO:0003924">
    <property type="term" value="F:GTPase activity"/>
    <property type="evidence" value="ECO:0007669"/>
    <property type="project" value="InterPro"/>
</dbReference>
<dbReference type="NCBIfam" id="TIGR00231">
    <property type="entry name" value="small_GTP"/>
    <property type="match status" value="1"/>
</dbReference>
<dbReference type="Pfam" id="PF16004">
    <property type="entry name" value="EFTUD2"/>
    <property type="match status" value="1"/>
</dbReference>
<keyword evidence="10" id="KW-1185">Reference proteome</keyword>
<dbReference type="InterPro" id="IPR044121">
    <property type="entry name" value="Snu114_GTP-bd"/>
</dbReference>
<dbReference type="SUPFAM" id="SSF54211">
    <property type="entry name" value="Ribosomal protein S5 domain 2-like"/>
    <property type="match status" value="1"/>
</dbReference>
<feature type="compositionally biased region" description="Basic and acidic residues" evidence="7">
    <location>
        <begin position="40"/>
        <end position="51"/>
    </location>
</feature>
<feature type="domain" description="Tr-type G" evidence="8">
    <location>
        <begin position="151"/>
        <end position="380"/>
    </location>
</feature>
<dbReference type="CDD" id="cd01683">
    <property type="entry name" value="EF2_IV_snRNP"/>
    <property type="match status" value="1"/>
</dbReference>
<evidence type="ECO:0000256" key="6">
    <source>
        <dbReference type="ARBA" id="ARBA00023242"/>
    </source>
</evidence>
<sequence length="1018" mass="117337">MDEDLYDEFGNYIGPDINDSSDEDKRQDGERSDEEEDGKQDDWMRDIKDLKNQANLSENGSQMQDEQEDRDEQYFKQGYQIVLHEDKRYYPEAEKIYGKGVETLVMDEDAQPLTQPIIEPPRDKSFYLYEKDIPETTYSLEYMSGLSTKPQLIRNVCIAGHLHHGKTLLCDILLQQTHHMKNWNLNREYKWTDTRKDEVDRKMSIKGVPMTLILNDSREKSYLFNFMDTPGHPNFSDEVTAANRICDGMLLVVDVIEGVTLFTERLIKEALRSQMDIVVVINKMDRLVLELRLPLNDAYHKIKHTLDEINFIVQTFQLKLNKQSTQGRFQSSQKQISPVNNNVLFASTLFGCIFSLKSFSQKYQEMYQKESNQYQRHSQKIQNSELDPSKFTKFLWGDIFYNEESRKFQRKSEGLPRSFVHFILEPFYKLVSHTLSNEKAELMPILKKLGIFLNKKDYLLDIKPLLKLVLTKFFGQVDCLVDSMVEHLKNSQEGTALKVQNFYRNSNDDGDIVQRISKCDPKEKLLINIVKLYYNESQGNFHCLGRIISGTIKRGMELKILGEQYTLEDEEDMVHKNAGKIWIMQAGGRYKIDLDMMTCGNWVLIEGIDQSITKTATIADPDFDGIDIFKPLDFQSESVVKVALEPLNPSELPKMLEGLRKISKTYPLAKTHVEESGEHIVIGTGELYMDSIFHDLRKQYAEIEIKVSEPFTSFCETVIDTSSVQCISETPNKKNILKMSAEPLDKGLSQYIEAGLFELIPDLLVNEFQWDELNAQSIWAFGPHRKGTNILMDYTISSETDKQRLGQVRDFIVQGFQWATKEGPLCEEPIKNSKFKILDGRFANEPIYRGGAQVIPTTRRACYSSFLLASPRVMEPIFVAEVTCPHDCIEAIYNVLLRRRAHVVHEEPKPGSPLYVLKIEIPGIESFGFETDLRTHTVGQAFVLSQFSHWAVVPGDPLDKTIQLRPLEPSPVPSLAREFMVKTRRRKGLLEDVSIAKFFDSAMMIEQAKNDPQLQAYF</sequence>
<dbReference type="InterPro" id="IPR005225">
    <property type="entry name" value="Small_GTP-bd"/>
</dbReference>
<dbReference type="InterPro" id="IPR027417">
    <property type="entry name" value="P-loop_NTPase"/>
</dbReference>
<keyword evidence="2" id="KW-0507">mRNA processing</keyword>
<dbReference type="AlphaFoldDB" id="A0A078B238"/>
<dbReference type="CDD" id="cd04167">
    <property type="entry name" value="Snu114p"/>
    <property type="match status" value="1"/>
</dbReference>
<evidence type="ECO:0000256" key="4">
    <source>
        <dbReference type="ARBA" id="ARBA00023134"/>
    </source>
</evidence>
<dbReference type="PANTHER" id="PTHR42908">
    <property type="entry name" value="TRANSLATION ELONGATION FACTOR-RELATED"/>
    <property type="match status" value="1"/>
</dbReference>
<evidence type="ECO:0000313" key="10">
    <source>
        <dbReference type="Proteomes" id="UP000039865"/>
    </source>
</evidence>
<dbReference type="FunFam" id="3.30.70.870:FF:000002">
    <property type="entry name" value="Translation elongation factor 2"/>
    <property type="match status" value="1"/>
</dbReference>
<dbReference type="SUPFAM" id="SSF52540">
    <property type="entry name" value="P-loop containing nucleoside triphosphate hydrolases"/>
    <property type="match status" value="1"/>
</dbReference>
<dbReference type="Gene3D" id="2.40.30.10">
    <property type="entry name" value="Translation factors"/>
    <property type="match status" value="1"/>
</dbReference>
<dbReference type="GO" id="GO:0030623">
    <property type="term" value="F:U5 snRNA binding"/>
    <property type="evidence" value="ECO:0007669"/>
    <property type="project" value="TreeGrafter"/>
</dbReference>
<keyword evidence="3" id="KW-0547">Nucleotide-binding</keyword>
<dbReference type="PROSITE" id="PS51722">
    <property type="entry name" value="G_TR_2"/>
    <property type="match status" value="1"/>
</dbReference>
<dbReference type="GO" id="GO:0005525">
    <property type="term" value="F:GTP binding"/>
    <property type="evidence" value="ECO:0007669"/>
    <property type="project" value="UniProtKB-KW"/>
</dbReference>
<dbReference type="InterPro" id="IPR020568">
    <property type="entry name" value="Ribosomal_Su5_D2-typ_SF"/>
</dbReference>
<dbReference type="Gene3D" id="3.30.230.10">
    <property type="match status" value="1"/>
</dbReference>
<protein>
    <submittedName>
        <fullName evidence="9">116 kDa u5 small nuclear ribonucleoprotein component</fullName>
    </submittedName>
</protein>
<dbReference type="GO" id="GO:0071007">
    <property type="term" value="C:U2-type catalytic step 2 spliceosome"/>
    <property type="evidence" value="ECO:0007669"/>
    <property type="project" value="TreeGrafter"/>
</dbReference>
<organism evidence="9 10">
    <name type="scientific">Stylonychia lemnae</name>
    <name type="common">Ciliate</name>
    <dbReference type="NCBI Taxonomy" id="5949"/>
    <lineage>
        <taxon>Eukaryota</taxon>
        <taxon>Sar</taxon>
        <taxon>Alveolata</taxon>
        <taxon>Ciliophora</taxon>
        <taxon>Intramacronucleata</taxon>
        <taxon>Spirotrichea</taxon>
        <taxon>Stichotrichia</taxon>
        <taxon>Sporadotrichida</taxon>
        <taxon>Oxytrichidae</taxon>
        <taxon>Stylonychinae</taxon>
        <taxon>Stylonychia</taxon>
    </lineage>
</organism>
<keyword evidence="6" id="KW-0539">Nucleus</keyword>
<comment type="subcellular location">
    <subcellularLocation>
        <location evidence="1">Nucleus</location>
    </subcellularLocation>
</comment>
<dbReference type="InterPro" id="IPR009000">
    <property type="entry name" value="Transl_B-barrel_sf"/>
</dbReference>
<dbReference type="InterPro" id="IPR000795">
    <property type="entry name" value="T_Tr_GTP-bd_dom"/>
</dbReference>
<evidence type="ECO:0000256" key="1">
    <source>
        <dbReference type="ARBA" id="ARBA00004123"/>
    </source>
</evidence>
<accession>A0A078B238</accession>
<dbReference type="Proteomes" id="UP000039865">
    <property type="component" value="Unassembled WGS sequence"/>
</dbReference>
<dbReference type="FunCoup" id="A0A078B238">
    <property type="interactions" value="677"/>
</dbReference>